<evidence type="ECO:0000256" key="2">
    <source>
        <dbReference type="ARBA" id="ARBA00007430"/>
    </source>
</evidence>
<feature type="transmembrane region" description="Helical" evidence="7">
    <location>
        <begin position="94"/>
        <end position="120"/>
    </location>
</feature>
<evidence type="ECO:0000313" key="9">
    <source>
        <dbReference type="Proteomes" id="UP000294546"/>
    </source>
</evidence>
<keyword evidence="6 7" id="KW-0472">Membrane</keyword>
<evidence type="ECO:0000256" key="3">
    <source>
        <dbReference type="ARBA" id="ARBA00022475"/>
    </source>
</evidence>
<feature type="transmembrane region" description="Helical" evidence="7">
    <location>
        <begin position="481"/>
        <end position="499"/>
    </location>
</feature>
<evidence type="ECO:0000256" key="1">
    <source>
        <dbReference type="ARBA" id="ARBA00004651"/>
    </source>
</evidence>
<evidence type="ECO:0000256" key="5">
    <source>
        <dbReference type="ARBA" id="ARBA00022989"/>
    </source>
</evidence>
<dbReference type="Proteomes" id="UP000294546">
    <property type="component" value="Unassembled WGS sequence"/>
</dbReference>
<keyword evidence="4 7" id="KW-0812">Transmembrane</keyword>
<feature type="transmembrane region" description="Helical" evidence="7">
    <location>
        <begin position="193"/>
        <end position="213"/>
    </location>
</feature>
<dbReference type="InterPro" id="IPR050833">
    <property type="entry name" value="Poly_Biosynth_Transport"/>
</dbReference>
<comment type="similarity">
    <text evidence="2">Belongs to the polysaccharide synthase family.</text>
</comment>
<dbReference type="PANTHER" id="PTHR30250:SF10">
    <property type="entry name" value="LIPOPOLYSACCHARIDE BIOSYNTHESIS PROTEIN WZXC"/>
    <property type="match status" value="1"/>
</dbReference>
<proteinExistence type="inferred from homology"/>
<keyword evidence="3" id="KW-1003">Cell membrane</keyword>
<feature type="transmembrane region" description="Helical" evidence="7">
    <location>
        <begin position="301"/>
        <end position="319"/>
    </location>
</feature>
<accession>A0A4R1GHD2</accession>
<name>A0A4R1GHD2_9GAMM</name>
<feature type="transmembrane region" description="Helical" evidence="7">
    <location>
        <begin position="370"/>
        <end position="390"/>
    </location>
</feature>
<feature type="transmembrane region" description="Helical" evidence="7">
    <location>
        <begin position="427"/>
        <end position="448"/>
    </location>
</feature>
<dbReference type="Pfam" id="PF13440">
    <property type="entry name" value="Polysacc_synt_3"/>
    <property type="match status" value="1"/>
</dbReference>
<organism evidence="8 9">
    <name type="scientific">Marinobacterium mangrovicola</name>
    <dbReference type="NCBI Taxonomy" id="1476959"/>
    <lineage>
        <taxon>Bacteria</taxon>
        <taxon>Pseudomonadati</taxon>
        <taxon>Pseudomonadota</taxon>
        <taxon>Gammaproteobacteria</taxon>
        <taxon>Oceanospirillales</taxon>
        <taxon>Oceanospirillaceae</taxon>
        <taxon>Marinobacterium</taxon>
    </lineage>
</organism>
<evidence type="ECO:0000256" key="4">
    <source>
        <dbReference type="ARBA" id="ARBA00022692"/>
    </source>
</evidence>
<gene>
    <name evidence="8" type="ORF">CLV83_2409</name>
</gene>
<dbReference type="RefSeq" id="WP_132292317.1">
    <property type="nucleotide sequence ID" value="NZ_SMFU01000008.1"/>
</dbReference>
<keyword evidence="5 7" id="KW-1133">Transmembrane helix</keyword>
<keyword evidence="9" id="KW-1185">Reference proteome</keyword>
<feature type="transmembrane region" description="Helical" evidence="7">
    <location>
        <begin position="225"/>
        <end position="250"/>
    </location>
</feature>
<dbReference type="PANTHER" id="PTHR30250">
    <property type="entry name" value="PST FAMILY PREDICTED COLANIC ACID TRANSPORTER"/>
    <property type="match status" value="1"/>
</dbReference>
<protein>
    <submittedName>
        <fullName evidence="8">PST family polysaccharide transporter</fullName>
    </submittedName>
</protein>
<reference evidence="8 9" key="1">
    <citation type="submission" date="2019-03" db="EMBL/GenBank/DDBJ databases">
        <title>Genomic Encyclopedia of Archaeal and Bacterial Type Strains, Phase II (KMG-II): from individual species to whole genera.</title>
        <authorList>
            <person name="Goeker M."/>
        </authorList>
    </citation>
    <scope>NUCLEOTIDE SEQUENCE [LARGE SCALE GENOMIC DNA]</scope>
    <source>
        <strain evidence="8 9">DSM 27697</strain>
    </source>
</reference>
<dbReference type="OrthoDB" id="8538786at2"/>
<evidence type="ECO:0000256" key="6">
    <source>
        <dbReference type="ARBA" id="ARBA00023136"/>
    </source>
</evidence>
<feature type="transmembrane region" description="Helical" evidence="7">
    <location>
        <begin position="58"/>
        <end position="82"/>
    </location>
</feature>
<sequence>MKIQFTKYNGDNDGDETLTSRAVKGISYTLSSKILIVLSQLITLLVLARILTPEDYGLVAYVSIFTGIATHLMEAGISTAIIQRKIVNHSEVSNLFWVSFSVSSLLTIVFIILGYFISYFYSDIRYFYVFSATSLVFIFSGASIQHDAILRRGMQFKEISILDLTAKVLSSAIGVSSAVYGLGYWSLVYMTVSYPFILSLLRWIYSGWLPSFYDRTTKIYMFLNVSSFVLIGNIINYIIINVVGYFIHYIGGLSSLGYYNRSLNIATIFSKQFLTPMIAVTQPAFSKLQGNNERVSDKLMLVYNSILLLSVVTGVILYCNSNIIIDLLLGDAWISASELFQYLIILSVLGPVSNFLSVGMNTLGKVKELAIWRVFQLLLIVLECVIGSNWGWMGVVMVSSVSGVMFRFPLFIWFVSKYIPLKRSVAIFNFYYLLFFVSALLFLDKILYSGDNHYNIYIFSIYLSVGALFFLGIIAYLNRGFRLAIIYVFNSLSAIFLKMKS</sequence>
<dbReference type="GO" id="GO:0005886">
    <property type="term" value="C:plasma membrane"/>
    <property type="evidence" value="ECO:0007669"/>
    <property type="project" value="UniProtKB-SubCell"/>
</dbReference>
<dbReference type="AlphaFoldDB" id="A0A4R1GHD2"/>
<feature type="transmembrane region" description="Helical" evidence="7">
    <location>
        <begin position="126"/>
        <end position="144"/>
    </location>
</feature>
<feature type="transmembrane region" description="Helical" evidence="7">
    <location>
        <begin position="34"/>
        <end position="52"/>
    </location>
</feature>
<feature type="transmembrane region" description="Helical" evidence="7">
    <location>
        <begin position="339"/>
        <end position="358"/>
    </location>
</feature>
<comment type="subcellular location">
    <subcellularLocation>
        <location evidence="1">Cell membrane</location>
        <topology evidence="1">Multi-pass membrane protein</topology>
    </subcellularLocation>
</comment>
<evidence type="ECO:0000313" key="8">
    <source>
        <dbReference type="EMBL" id="TCK07538.1"/>
    </source>
</evidence>
<evidence type="ECO:0000256" key="7">
    <source>
        <dbReference type="SAM" id="Phobius"/>
    </source>
</evidence>
<dbReference type="EMBL" id="SMFU01000008">
    <property type="protein sequence ID" value="TCK07538.1"/>
    <property type="molecule type" value="Genomic_DNA"/>
</dbReference>
<feature type="transmembrane region" description="Helical" evidence="7">
    <location>
        <begin position="454"/>
        <end position="474"/>
    </location>
</feature>
<comment type="caution">
    <text evidence="8">The sequence shown here is derived from an EMBL/GenBank/DDBJ whole genome shotgun (WGS) entry which is preliminary data.</text>
</comment>